<evidence type="ECO:0000313" key="2">
    <source>
        <dbReference type="EMBL" id="SKC71738.1"/>
    </source>
</evidence>
<dbReference type="Proteomes" id="UP000190285">
    <property type="component" value="Unassembled WGS sequence"/>
</dbReference>
<gene>
    <name evidence="1" type="ORF">SAMN02194393_02134</name>
    <name evidence="2" type="ORF">SAMN02194393_02518</name>
    <name evidence="3" type="ORF">SAMN02194393_03445</name>
</gene>
<evidence type="ECO:0000313" key="1">
    <source>
        <dbReference type="EMBL" id="SKC68268.1"/>
    </source>
</evidence>
<evidence type="ECO:0000313" key="4">
    <source>
        <dbReference type="Proteomes" id="UP000190285"/>
    </source>
</evidence>
<dbReference type="RefSeq" id="WP_079491525.1">
    <property type="nucleotide sequence ID" value="NZ_FUZT01000005.1"/>
</dbReference>
<keyword evidence="4" id="KW-1185">Reference proteome</keyword>
<sequence length="143" mass="15987">MKVNGKRYDWSDVDIHLTGLNIELLEISYDDELEKELQYGKGSKPKGYGTGNYKPTAKISLSREEFNILLAYCNKKKISLYMLEIPKIVVSYANDNYPTQTDVLPQVSITKTSNKAAQGDKSLKVDLDLLVSGVIVRNGVKAI</sequence>
<dbReference type="EMBL" id="FUZT01000005">
    <property type="protein sequence ID" value="SKC68268.1"/>
    <property type="molecule type" value="Genomic_DNA"/>
</dbReference>
<proteinExistence type="predicted"/>
<organism evidence="2 4">
    <name type="scientific">Maledivibacter halophilus</name>
    <dbReference type="NCBI Taxonomy" id="36842"/>
    <lineage>
        <taxon>Bacteria</taxon>
        <taxon>Bacillati</taxon>
        <taxon>Bacillota</taxon>
        <taxon>Clostridia</taxon>
        <taxon>Peptostreptococcales</taxon>
        <taxon>Caminicellaceae</taxon>
        <taxon>Maledivibacter</taxon>
    </lineage>
</organism>
<dbReference type="OrthoDB" id="2604320at2"/>
<dbReference type="EMBL" id="FUZT01000008">
    <property type="protein sequence ID" value="SKC80166.1"/>
    <property type="molecule type" value="Genomic_DNA"/>
</dbReference>
<dbReference type="AlphaFoldDB" id="A0A1T5L8L8"/>
<protein>
    <recommendedName>
        <fullName evidence="5">Phage tail tube protein</fullName>
    </recommendedName>
</protein>
<accession>A0A1T5L8L8</accession>
<name>A0A1T5L8L8_9FIRM</name>
<evidence type="ECO:0008006" key="5">
    <source>
        <dbReference type="Google" id="ProtNLM"/>
    </source>
</evidence>
<evidence type="ECO:0000313" key="3">
    <source>
        <dbReference type="EMBL" id="SKC80166.1"/>
    </source>
</evidence>
<dbReference type="STRING" id="36842.SAMN02194393_02134"/>
<dbReference type="EMBL" id="FUZT01000006">
    <property type="protein sequence ID" value="SKC71738.1"/>
    <property type="molecule type" value="Genomic_DNA"/>
</dbReference>
<reference evidence="2 4" key="1">
    <citation type="submission" date="2017-02" db="EMBL/GenBank/DDBJ databases">
        <authorList>
            <person name="Peterson S.W."/>
        </authorList>
    </citation>
    <scope>NUCLEOTIDE SEQUENCE [LARGE SCALE GENOMIC DNA]</scope>
    <source>
        <strain evidence="2 4">M1</strain>
    </source>
</reference>